<dbReference type="EMBL" id="VWOX01000002">
    <property type="protein sequence ID" value="KAA5545977.1"/>
    <property type="molecule type" value="Genomic_DNA"/>
</dbReference>
<comment type="caution">
    <text evidence="2">The sequence shown here is derived from an EMBL/GenBank/DDBJ whole genome shotgun (WGS) entry which is preliminary data.</text>
</comment>
<dbReference type="Proteomes" id="UP000324479">
    <property type="component" value="Unassembled WGS sequence"/>
</dbReference>
<evidence type="ECO:0000313" key="2">
    <source>
        <dbReference type="EMBL" id="KAA5545977.1"/>
    </source>
</evidence>
<reference evidence="2 3" key="1">
    <citation type="submission" date="2019-08" db="EMBL/GenBank/DDBJ databases">
        <authorList>
            <person name="Dhanesh K."/>
            <person name="Kumar G."/>
            <person name="Sasikala C."/>
            <person name="Venkata Ramana C."/>
        </authorList>
    </citation>
    <scope>NUCLEOTIDE SEQUENCE [LARGE SCALE GENOMIC DNA]</scope>
    <source>
        <strain evidence="2 3">JC645</strain>
    </source>
</reference>
<protein>
    <submittedName>
        <fullName evidence="2">Uncharacterized protein</fullName>
    </submittedName>
</protein>
<dbReference type="RefSeq" id="WP_150074916.1">
    <property type="nucleotide sequence ID" value="NZ_VWOX01000002.1"/>
</dbReference>
<proteinExistence type="predicted"/>
<feature type="region of interest" description="Disordered" evidence="1">
    <location>
        <begin position="44"/>
        <end position="66"/>
    </location>
</feature>
<evidence type="ECO:0000256" key="1">
    <source>
        <dbReference type="SAM" id="MobiDB-lite"/>
    </source>
</evidence>
<keyword evidence="3" id="KW-1185">Reference proteome</keyword>
<organism evidence="2 3">
    <name type="scientific">Roseiconus nitratireducens</name>
    <dbReference type="NCBI Taxonomy" id="2605748"/>
    <lineage>
        <taxon>Bacteria</taxon>
        <taxon>Pseudomonadati</taxon>
        <taxon>Planctomycetota</taxon>
        <taxon>Planctomycetia</taxon>
        <taxon>Pirellulales</taxon>
        <taxon>Pirellulaceae</taxon>
        <taxon>Roseiconus</taxon>
    </lineage>
</organism>
<gene>
    <name evidence="2" type="ORF">FYK55_03425</name>
</gene>
<sequence>MKSTLMAVYFVTGCLICGWFTMAAAYQWRAPDFGVVKALRESNRGGGGGGYYGGGRSYGGSWGGGK</sequence>
<name>A0A5M6DEN2_9BACT</name>
<evidence type="ECO:0000313" key="3">
    <source>
        <dbReference type="Proteomes" id="UP000324479"/>
    </source>
</evidence>
<accession>A0A5M6DEN2</accession>
<dbReference type="AlphaFoldDB" id="A0A5M6DEN2"/>